<accession>A0AAD6C2I2</accession>
<dbReference type="RefSeq" id="XP_056764548.1">
    <property type="nucleotide sequence ID" value="XM_056911722.1"/>
</dbReference>
<keyword evidence="2" id="KW-1185">Reference proteome</keyword>
<dbReference type="Proteomes" id="UP001213681">
    <property type="component" value="Unassembled WGS sequence"/>
</dbReference>
<reference evidence="1" key="1">
    <citation type="submission" date="2022-12" db="EMBL/GenBank/DDBJ databases">
        <authorList>
            <person name="Petersen C."/>
        </authorList>
    </citation>
    <scope>NUCLEOTIDE SEQUENCE</scope>
    <source>
        <strain evidence="1">IBT 16125</strain>
    </source>
</reference>
<comment type="caution">
    <text evidence="1">The sequence shown here is derived from an EMBL/GenBank/DDBJ whole genome shotgun (WGS) entry which is preliminary data.</text>
</comment>
<evidence type="ECO:0000313" key="1">
    <source>
        <dbReference type="EMBL" id="KAJ5444468.1"/>
    </source>
</evidence>
<dbReference type="AlphaFoldDB" id="A0AAD6C2I2"/>
<dbReference type="GeneID" id="81601965"/>
<gene>
    <name evidence="1" type="ORF">N7458_008340</name>
</gene>
<evidence type="ECO:0000313" key="2">
    <source>
        <dbReference type="Proteomes" id="UP001213681"/>
    </source>
</evidence>
<sequence length="71" mass="7702">MLFTRSISINLSGSNELGKGRSGLAWKDGGLFTPDPIAEYPWFGGLMARVPWYELNGGLNGGFDHGKGRTE</sequence>
<protein>
    <submittedName>
        <fullName evidence="1">Uncharacterized protein</fullName>
    </submittedName>
</protein>
<organism evidence="1 2">
    <name type="scientific">Penicillium daleae</name>
    <dbReference type="NCBI Taxonomy" id="63821"/>
    <lineage>
        <taxon>Eukaryota</taxon>
        <taxon>Fungi</taxon>
        <taxon>Dikarya</taxon>
        <taxon>Ascomycota</taxon>
        <taxon>Pezizomycotina</taxon>
        <taxon>Eurotiomycetes</taxon>
        <taxon>Eurotiomycetidae</taxon>
        <taxon>Eurotiales</taxon>
        <taxon>Aspergillaceae</taxon>
        <taxon>Penicillium</taxon>
    </lineage>
</organism>
<dbReference type="EMBL" id="JAPVEA010000007">
    <property type="protein sequence ID" value="KAJ5444468.1"/>
    <property type="molecule type" value="Genomic_DNA"/>
</dbReference>
<proteinExistence type="predicted"/>
<name>A0AAD6C2I2_9EURO</name>
<reference evidence="1" key="2">
    <citation type="journal article" date="2023" name="IMA Fungus">
        <title>Comparative genomic study of the Penicillium genus elucidates a diverse pangenome and 15 lateral gene transfer events.</title>
        <authorList>
            <person name="Petersen C."/>
            <person name="Sorensen T."/>
            <person name="Nielsen M.R."/>
            <person name="Sondergaard T.E."/>
            <person name="Sorensen J.L."/>
            <person name="Fitzpatrick D.A."/>
            <person name="Frisvad J.C."/>
            <person name="Nielsen K.L."/>
        </authorList>
    </citation>
    <scope>NUCLEOTIDE SEQUENCE</scope>
    <source>
        <strain evidence="1">IBT 16125</strain>
    </source>
</reference>